<dbReference type="AlphaFoldDB" id="A0A3A3G023"/>
<reference evidence="2" key="1">
    <citation type="submission" date="2018-09" db="EMBL/GenBank/DDBJ databases">
        <authorList>
            <person name="Zhu H."/>
        </authorList>
    </citation>
    <scope>NUCLEOTIDE SEQUENCE [LARGE SCALE GENOMIC DNA]</scope>
    <source>
        <strain evidence="2">K1S02-23</strain>
    </source>
</reference>
<organism evidence="1 2">
    <name type="scientific">Noviherbaspirillum sedimenti</name>
    <dbReference type="NCBI Taxonomy" id="2320865"/>
    <lineage>
        <taxon>Bacteria</taxon>
        <taxon>Pseudomonadati</taxon>
        <taxon>Pseudomonadota</taxon>
        <taxon>Betaproteobacteria</taxon>
        <taxon>Burkholderiales</taxon>
        <taxon>Oxalobacteraceae</taxon>
        <taxon>Noviherbaspirillum</taxon>
    </lineage>
</organism>
<dbReference type="SUPFAM" id="SSF46689">
    <property type="entry name" value="Homeodomain-like"/>
    <property type="match status" value="1"/>
</dbReference>
<accession>A0A3A3G023</accession>
<sequence>MMLRLKRAIMESERLTASERRQLLNVLRQTHDLRQYRRALAVLESGCGKAAAEIAESLQVSRQSVYNWIEAFRQTRDVQALADAPRCGRPVSWSGQAQALLQTLLKGMPQDLGYFATQWTVPLLQEQLWHSLGCHYSARTVRRSLHRLGYLWKRARYVLAPDPEREKKTANLPRRAWLARAQRAAGRR</sequence>
<protein>
    <submittedName>
        <fullName evidence="1">Transposase</fullName>
    </submittedName>
</protein>
<proteinExistence type="predicted"/>
<dbReference type="Pfam" id="PF13565">
    <property type="entry name" value="HTH_32"/>
    <property type="match status" value="1"/>
</dbReference>
<comment type="caution">
    <text evidence="1">The sequence shown here is derived from an EMBL/GenBank/DDBJ whole genome shotgun (WGS) entry which is preliminary data.</text>
</comment>
<gene>
    <name evidence="1" type="ORF">D3878_09495</name>
</gene>
<evidence type="ECO:0000313" key="2">
    <source>
        <dbReference type="Proteomes" id="UP000266327"/>
    </source>
</evidence>
<dbReference type="EMBL" id="QYUQ01000002">
    <property type="protein sequence ID" value="RJG01787.1"/>
    <property type="molecule type" value="Genomic_DNA"/>
</dbReference>
<evidence type="ECO:0000313" key="1">
    <source>
        <dbReference type="EMBL" id="RJG01787.1"/>
    </source>
</evidence>
<name>A0A3A3G023_9BURK</name>
<dbReference type="Proteomes" id="UP000266327">
    <property type="component" value="Unassembled WGS sequence"/>
</dbReference>
<dbReference type="InterPro" id="IPR009057">
    <property type="entry name" value="Homeodomain-like_sf"/>
</dbReference>
<keyword evidence="2" id="KW-1185">Reference proteome</keyword>